<dbReference type="FunCoup" id="F2U2B7">
    <property type="interactions" value="113"/>
</dbReference>
<protein>
    <recommendedName>
        <fullName evidence="1">COMM domain-containing protein</fullName>
    </recommendedName>
</protein>
<dbReference type="KEGG" id="sre:PTSG_02482"/>
<dbReference type="STRING" id="946362.F2U2B7"/>
<feature type="domain" description="COMM" evidence="1">
    <location>
        <begin position="124"/>
        <end position="191"/>
    </location>
</feature>
<name>F2U2B7_SALR5</name>
<evidence type="ECO:0000313" key="3">
    <source>
        <dbReference type="Proteomes" id="UP000007799"/>
    </source>
</evidence>
<dbReference type="PANTHER" id="PTHR16231">
    <property type="entry name" value="COMM DOMAIN-CONTAINING PROTEIN 4-8 FAMILY MEMBER"/>
    <property type="match status" value="1"/>
</dbReference>
<dbReference type="AlphaFoldDB" id="F2U2B7"/>
<dbReference type="Pfam" id="PF07258">
    <property type="entry name" value="COMM_domain"/>
    <property type="match status" value="1"/>
</dbReference>
<dbReference type="OMA" id="SQQWGEH"/>
<evidence type="ECO:0000313" key="2">
    <source>
        <dbReference type="EMBL" id="EGD81769.1"/>
    </source>
</evidence>
<dbReference type="Proteomes" id="UP000007799">
    <property type="component" value="Unassembled WGS sequence"/>
</dbReference>
<dbReference type="EMBL" id="GL832959">
    <property type="protein sequence ID" value="EGD81769.1"/>
    <property type="molecule type" value="Genomic_DNA"/>
</dbReference>
<dbReference type="GO" id="GO:0051059">
    <property type="term" value="F:NF-kappaB binding"/>
    <property type="evidence" value="ECO:0007669"/>
    <property type="project" value="TreeGrafter"/>
</dbReference>
<dbReference type="GO" id="GO:0045892">
    <property type="term" value="P:negative regulation of DNA-templated transcription"/>
    <property type="evidence" value="ECO:0007669"/>
    <property type="project" value="TreeGrafter"/>
</dbReference>
<sequence>MSTSEKSEVLASDNLPDQVFADLVEVVVEILTSTSTTDELVTKVKEFAQSHEDASARVINASFRGWLTFFRNAQRTGMSVKAIFEELMRIGFSKGKAQYVAKKFKANEQALTRTLIGNTFAINEIVDMQWKFGVTAGSSEFKQTGDSFLQLKLILQRGTTREEAYMELSLPQFYAFLKEMETAKSCLESLS</sequence>
<proteinExistence type="predicted"/>
<dbReference type="InParanoid" id="F2U2B7"/>
<dbReference type="PANTHER" id="PTHR16231:SF2">
    <property type="entry name" value="COMM DOMAIN-CONTAINING PROTEIN 7"/>
    <property type="match status" value="1"/>
</dbReference>
<gene>
    <name evidence="2" type="ORF">PTSG_02482</name>
</gene>
<dbReference type="GeneID" id="16077565"/>
<dbReference type="eggNOG" id="ENOG502QQ17">
    <property type="taxonomic scope" value="Eukaryota"/>
</dbReference>
<organism evidence="2 3">
    <name type="scientific">Salpingoeca rosetta (strain ATCC 50818 / BSB-021)</name>
    <dbReference type="NCBI Taxonomy" id="946362"/>
    <lineage>
        <taxon>Eukaryota</taxon>
        <taxon>Choanoflagellata</taxon>
        <taxon>Craspedida</taxon>
        <taxon>Salpingoecidae</taxon>
        <taxon>Salpingoeca</taxon>
    </lineage>
</organism>
<keyword evidence="3" id="KW-1185">Reference proteome</keyword>
<accession>F2U2B7</accession>
<dbReference type="OrthoDB" id="76101at2759"/>
<reference evidence="2" key="1">
    <citation type="submission" date="2009-08" db="EMBL/GenBank/DDBJ databases">
        <title>Annotation of Salpingoeca rosetta.</title>
        <authorList>
            <consortium name="The Broad Institute Genome Sequencing Platform"/>
            <person name="Russ C."/>
            <person name="Cuomo C."/>
            <person name="Burger G."/>
            <person name="Gray M.W."/>
            <person name="Holland P.W.H."/>
            <person name="King N."/>
            <person name="Lang F.B.F."/>
            <person name="Roger A.J."/>
            <person name="Ruiz-Trillo I."/>
            <person name="Young S.K."/>
            <person name="Zeng Q."/>
            <person name="Gargeya S."/>
            <person name="Alvarado L."/>
            <person name="Berlin A."/>
            <person name="Chapman S.B."/>
            <person name="Chen Z."/>
            <person name="Freedman E."/>
            <person name="Gellesch M."/>
            <person name="Goldberg J."/>
            <person name="Griggs A."/>
            <person name="Gujja S."/>
            <person name="Heilman E."/>
            <person name="Heiman D."/>
            <person name="Howarth C."/>
            <person name="Mehta T."/>
            <person name="Neiman D."/>
            <person name="Pearson M."/>
            <person name="Roberts A."/>
            <person name="Saif S."/>
            <person name="Shea T."/>
            <person name="Shenoy N."/>
            <person name="Sisk P."/>
            <person name="Stolte C."/>
            <person name="Sykes S."/>
            <person name="White J."/>
            <person name="Yandava C."/>
            <person name="Haas B."/>
            <person name="Nusbaum C."/>
            <person name="Birren B."/>
        </authorList>
    </citation>
    <scope>NUCLEOTIDE SEQUENCE</scope>
    <source>
        <strain evidence="2">ATCC 50818</strain>
    </source>
</reference>
<evidence type="ECO:0000259" key="1">
    <source>
        <dbReference type="PROSITE" id="PS51269"/>
    </source>
</evidence>
<dbReference type="InterPro" id="IPR017920">
    <property type="entry name" value="COMM"/>
</dbReference>
<dbReference type="InterPro" id="IPR047155">
    <property type="entry name" value="COMMD4/6/7/8"/>
</dbReference>
<dbReference type="GO" id="GO:0033209">
    <property type="term" value="P:tumor necrosis factor-mediated signaling pathway"/>
    <property type="evidence" value="ECO:0007669"/>
    <property type="project" value="TreeGrafter"/>
</dbReference>
<dbReference type="PROSITE" id="PS51269">
    <property type="entry name" value="COMM"/>
    <property type="match status" value="1"/>
</dbReference>
<dbReference type="RefSeq" id="XP_004996973.1">
    <property type="nucleotide sequence ID" value="XM_004996916.1"/>
</dbReference>